<dbReference type="InterPro" id="IPR001387">
    <property type="entry name" value="Cro/C1-type_HTH"/>
</dbReference>
<protein>
    <submittedName>
        <fullName evidence="2">Putative addiction module antidote protein</fullName>
    </submittedName>
</protein>
<accession>A0A2W4CSB1</accession>
<dbReference type="SUPFAM" id="SSF47413">
    <property type="entry name" value="lambda repressor-like DNA-binding domains"/>
    <property type="match status" value="1"/>
</dbReference>
<dbReference type="InterPro" id="IPR010982">
    <property type="entry name" value="Lambda_DNA-bd_dom_sf"/>
</dbReference>
<dbReference type="OrthoDB" id="9798416at2"/>
<evidence type="ECO:0000313" key="3">
    <source>
        <dbReference type="Proteomes" id="UP000248925"/>
    </source>
</evidence>
<sequence length="103" mass="10945">MALGTTDDGNGDFSHNGQSFHDYVTAAFETEDARFIAKALGTVARARNMSQLAREIGMNRSALYRALSGEGHPEFSTILKVVKALGLKLTSMPTNESGGQPAA</sequence>
<gene>
    <name evidence="2" type="ORF">CPY51_16930</name>
</gene>
<evidence type="ECO:0000313" key="2">
    <source>
        <dbReference type="EMBL" id="PZM13185.1"/>
    </source>
</evidence>
<dbReference type="InterPro" id="IPR014057">
    <property type="entry name" value="HI1420"/>
</dbReference>
<organism evidence="2 3">
    <name type="scientific">Rhizobium tubonense</name>
    <dbReference type="NCBI Taxonomy" id="484088"/>
    <lineage>
        <taxon>Bacteria</taxon>
        <taxon>Pseudomonadati</taxon>
        <taxon>Pseudomonadota</taxon>
        <taxon>Alphaproteobacteria</taxon>
        <taxon>Hyphomicrobiales</taxon>
        <taxon>Rhizobiaceae</taxon>
        <taxon>Rhizobium/Agrobacterium group</taxon>
        <taxon>Rhizobium</taxon>
    </lineage>
</organism>
<dbReference type="Pfam" id="PF21716">
    <property type="entry name" value="dnstrm_HI1420"/>
    <property type="match status" value="1"/>
</dbReference>
<dbReference type="Proteomes" id="UP000248925">
    <property type="component" value="Unassembled WGS sequence"/>
</dbReference>
<dbReference type="GO" id="GO:0003677">
    <property type="term" value="F:DNA binding"/>
    <property type="evidence" value="ECO:0007669"/>
    <property type="project" value="InterPro"/>
</dbReference>
<name>A0A2W4CSB1_9HYPH</name>
<dbReference type="Gene3D" id="1.10.260.40">
    <property type="entry name" value="lambda repressor-like DNA-binding domains"/>
    <property type="match status" value="1"/>
</dbReference>
<dbReference type="RefSeq" id="WP_111161380.1">
    <property type="nucleotide sequence ID" value="NZ_PCDP01000036.1"/>
</dbReference>
<dbReference type="PANTHER" id="PTHR40275">
    <property type="entry name" value="SSL7038 PROTEIN"/>
    <property type="match status" value="1"/>
</dbReference>
<dbReference type="NCBIfam" id="TIGR02684">
    <property type="entry name" value="dnstrm_HI1420"/>
    <property type="match status" value="1"/>
</dbReference>
<evidence type="ECO:0000259" key="1">
    <source>
        <dbReference type="PROSITE" id="PS50943"/>
    </source>
</evidence>
<dbReference type="AlphaFoldDB" id="A0A2W4CSB1"/>
<proteinExistence type="predicted"/>
<dbReference type="EMBL" id="PCDP01000036">
    <property type="protein sequence ID" value="PZM13185.1"/>
    <property type="molecule type" value="Genomic_DNA"/>
</dbReference>
<dbReference type="PANTHER" id="PTHR40275:SF1">
    <property type="entry name" value="SSL7038 PROTEIN"/>
    <property type="match status" value="1"/>
</dbReference>
<keyword evidence="3" id="KW-1185">Reference proteome</keyword>
<feature type="domain" description="HTH cro/C1-type" evidence="1">
    <location>
        <begin position="49"/>
        <end position="92"/>
    </location>
</feature>
<dbReference type="PROSITE" id="PS50943">
    <property type="entry name" value="HTH_CROC1"/>
    <property type="match status" value="1"/>
</dbReference>
<comment type="caution">
    <text evidence="2">The sequence shown here is derived from an EMBL/GenBank/DDBJ whole genome shotgun (WGS) entry which is preliminary data.</text>
</comment>
<reference evidence="2 3" key="1">
    <citation type="journal article" date="2018" name="Sci. Rep.">
        <title>Rhizobium tumorigenes sp. nov., a novel plant tumorigenic bacterium isolated from cane gall tumors on thornless blackberry.</title>
        <authorList>
            <person name="Kuzmanovi N."/>
            <person name="Smalla K."/>
            <person name="Gronow S."/>
            <person name="PuBawska J."/>
        </authorList>
    </citation>
    <scope>NUCLEOTIDE SEQUENCE [LARGE SCALE GENOMIC DNA]</scope>
    <source>
        <strain evidence="2 3">CCBAU 85046</strain>
    </source>
</reference>
<dbReference type="CDD" id="cd00093">
    <property type="entry name" value="HTH_XRE"/>
    <property type="match status" value="1"/>
</dbReference>